<dbReference type="NCBIfam" id="TIGR04056">
    <property type="entry name" value="OMP_RagA_SusC"/>
    <property type="match status" value="1"/>
</dbReference>
<evidence type="ECO:0000313" key="5">
    <source>
        <dbReference type="Proteomes" id="UP001517247"/>
    </source>
</evidence>
<feature type="signal peptide" evidence="2">
    <location>
        <begin position="1"/>
        <end position="30"/>
    </location>
</feature>
<accession>A0ABW9J1G3</accession>
<comment type="subcellular location">
    <subcellularLocation>
        <location evidence="1">Cell outer membrane</location>
        <topology evidence="1">Multi-pass membrane protein</topology>
    </subcellularLocation>
</comment>
<keyword evidence="1" id="KW-0998">Cell outer membrane</keyword>
<dbReference type="Pfam" id="PF07715">
    <property type="entry name" value="Plug"/>
    <property type="match status" value="1"/>
</dbReference>
<dbReference type="Proteomes" id="UP001517247">
    <property type="component" value="Unassembled WGS sequence"/>
</dbReference>
<reference evidence="4 5" key="1">
    <citation type="submission" date="2024-12" db="EMBL/GenBank/DDBJ databases">
        <authorList>
            <person name="Hu S."/>
        </authorList>
    </citation>
    <scope>NUCLEOTIDE SEQUENCE [LARGE SCALE GENOMIC DNA]</scope>
    <source>
        <strain evidence="4 5">THG-T11</strain>
    </source>
</reference>
<dbReference type="NCBIfam" id="TIGR04057">
    <property type="entry name" value="SusC_RagA_signa"/>
    <property type="match status" value="1"/>
</dbReference>
<dbReference type="Gene3D" id="2.170.130.10">
    <property type="entry name" value="TonB-dependent receptor, plug domain"/>
    <property type="match status" value="1"/>
</dbReference>
<evidence type="ECO:0000256" key="2">
    <source>
        <dbReference type="SAM" id="SignalP"/>
    </source>
</evidence>
<name>A0ABW9J1G3_9SPHI</name>
<dbReference type="SUPFAM" id="SSF56935">
    <property type="entry name" value="Porins"/>
    <property type="match status" value="1"/>
</dbReference>
<dbReference type="InterPro" id="IPR023996">
    <property type="entry name" value="TonB-dep_OMP_SusC/RagA"/>
</dbReference>
<keyword evidence="1" id="KW-0812">Transmembrane</keyword>
<dbReference type="SUPFAM" id="SSF49464">
    <property type="entry name" value="Carboxypeptidase regulatory domain-like"/>
    <property type="match status" value="1"/>
</dbReference>
<feature type="chain" id="PRO_5046442293" evidence="2">
    <location>
        <begin position="31"/>
        <end position="1057"/>
    </location>
</feature>
<dbReference type="InterPro" id="IPR037066">
    <property type="entry name" value="Plug_dom_sf"/>
</dbReference>
<dbReference type="EMBL" id="SSHJ02000001">
    <property type="protein sequence ID" value="MFN0254384.1"/>
    <property type="molecule type" value="Genomic_DNA"/>
</dbReference>
<evidence type="ECO:0000313" key="4">
    <source>
        <dbReference type="EMBL" id="MFN0254384.1"/>
    </source>
</evidence>
<dbReference type="InterPro" id="IPR023997">
    <property type="entry name" value="TonB-dep_OMP_SusC/RagA_CS"/>
</dbReference>
<dbReference type="Pfam" id="PF13715">
    <property type="entry name" value="CarbopepD_reg_2"/>
    <property type="match status" value="1"/>
</dbReference>
<proteinExistence type="inferred from homology"/>
<dbReference type="RefSeq" id="WP_138721545.1">
    <property type="nucleotide sequence ID" value="NZ_SSHJ02000001.1"/>
</dbReference>
<keyword evidence="1" id="KW-0813">Transport</keyword>
<keyword evidence="1" id="KW-0472">Membrane</keyword>
<comment type="similarity">
    <text evidence="1">Belongs to the TonB-dependent receptor family.</text>
</comment>
<keyword evidence="1" id="KW-1134">Transmembrane beta strand</keyword>
<organism evidence="4 5">
    <name type="scientific">Pedobacter ureilyticus</name>
    <dbReference type="NCBI Taxonomy" id="1393051"/>
    <lineage>
        <taxon>Bacteria</taxon>
        <taxon>Pseudomonadati</taxon>
        <taxon>Bacteroidota</taxon>
        <taxon>Sphingobacteriia</taxon>
        <taxon>Sphingobacteriales</taxon>
        <taxon>Sphingobacteriaceae</taxon>
        <taxon>Pedobacter</taxon>
    </lineage>
</organism>
<gene>
    <name evidence="4" type="ORF">E6A44_002310</name>
</gene>
<protein>
    <submittedName>
        <fullName evidence="4">SusC/RagA family TonB-linked outer membrane protein</fullName>
    </submittedName>
</protein>
<dbReference type="PROSITE" id="PS52016">
    <property type="entry name" value="TONB_DEPENDENT_REC_3"/>
    <property type="match status" value="1"/>
</dbReference>
<dbReference type="InterPro" id="IPR008969">
    <property type="entry name" value="CarboxyPept-like_regulatory"/>
</dbReference>
<feature type="domain" description="TonB-dependent receptor plug" evidence="3">
    <location>
        <begin position="161"/>
        <end position="254"/>
    </location>
</feature>
<sequence>MKCKFLKARAVLKSRYFLLLCAICPGLSHARDRAEEHFGTEGYRVYDNEVFLKAVNFQRTVVGIVKDEDGMPLPGVEVRNLKTLEVTVTDGEGKFQIKASETDKIRFKLIGFAAVEVSPKEAAAVVLKAELSKLNEVVVVGYGTQKKGNIVGAVASAKFDETVSSRGLSNASSALQGLLPGLAVTQNSGMAGNNAAELMIRGLGTVNNAGPLIVVDGMPDVNMNRVNVNDIESVSVLKDAASAAVYGSRAANGVILITTKSGKRNSKPSISFNSNLSITNPTANVDFIDNYAKALTATQIAQSANVAASNFAFKNGTIDQWLALSMIDPKRYPSTNWWDVVLRDGLAQNYNVAVNGGSENTNYYLSVGALDERGIQIENNFNRYNLAFNLDTKVAEKLTSGIRFSGNWSQFKYNYSEGMTANGTSGLDLFSAPAGILPYDPVTGYYGGAMAYNESSQASNMYADYMVRNRNNMNQKQANLNGYLEWKPILGLTANVNYSLSYNDRFDWRADIPTQAYNFQTDSFGPRIYVGNNEPIYNTDRENIKTQLNAKVSYDRTFGKIHTISAAAIYSEEFWKDRYLSASRGTRLNPNIFEIDGALNDVQTTGGSSEMEGLRSYIGKLGYTFKDRYILEGTFRADGSSRFLPGDQYGYFPAGAFGWRLSEEEFIKPFLEKIKVSSAKFRVSYGGLGNNSGVGRYEQQELLTAGHYFLDGAPVVGLTNKKFINYALTWEKTNILNLGLDVSLFNNKLLLELDFYDRKTIGMNRESDLSNLLTGVYVAPRRNIGDMRNQGFETNLTWNDKKGDFRYTVNLNYSTNKNTLLSWSETLQRGSLFVDMPYNFVYAFESIGIAQTWEDVYKATPQNAAPGDILIKDLNGDGRIDANDRKAYPNYQLGRPTSNYALRGAASWKGFDFAILLQGAYGRKEFWMNRINSPFLGTANQAVTYEQLYQTWNLDNRGAEYPRLLPSGSGSTSTNNYVSTFWLQDLSYLRLKNVQLGYTFKNNIIQKIGVKKIRGYVSADNLLTFTKFNGIDPEKNTYANDTYPITKTFVFGLNFDF</sequence>
<evidence type="ECO:0000256" key="1">
    <source>
        <dbReference type="PROSITE-ProRule" id="PRU01360"/>
    </source>
</evidence>
<dbReference type="InterPro" id="IPR039426">
    <property type="entry name" value="TonB-dep_rcpt-like"/>
</dbReference>
<evidence type="ECO:0000259" key="3">
    <source>
        <dbReference type="Pfam" id="PF07715"/>
    </source>
</evidence>
<keyword evidence="5" id="KW-1185">Reference proteome</keyword>
<comment type="caution">
    <text evidence="4">The sequence shown here is derived from an EMBL/GenBank/DDBJ whole genome shotgun (WGS) entry which is preliminary data.</text>
</comment>
<dbReference type="InterPro" id="IPR012910">
    <property type="entry name" value="Plug_dom"/>
</dbReference>
<keyword evidence="2" id="KW-0732">Signal</keyword>